<evidence type="ECO:0000256" key="6">
    <source>
        <dbReference type="ARBA" id="ARBA00022719"/>
    </source>
</evidence>
<organism evidence="13 14">
    <name type="scientific">Nitrosococcus oceani C-27</name>
    <dbReference type="NCBI Taxonomy" id="314279"/>
    <lineage>
        <taxon>Bacteria</taxon>
        <taxon>Pseudomonadati</taxon>
        <taxon>Pseudomonadota</taxon>
        <taxon>Gammaproteobacteria</taxon>
        <taxon>Chromatiales</taxon>
        <taxon>Chromatiaceae</taxon>
        <taxon>Nitrosococcus</taxon>
    </lineage>
</organism>
<name>A0A0E2Z5E9_9GAMM</name>
<reference evidence="13 14" key="1">
    <citation type="submission" date="2014-07" db="EMBL/GenBank/DDBJ databases">
        <title>Comparative analysis of Nitrosococcus oceani genome inventories of strains from Pacific and Atlantic gyres.</title>
        <authorList>
            <person name="Lim C.K."/>
            <person name="Wang L."/>
            <person name="Sayavedra-Soto L.A."/>
            <person name="Klotz M.G."/>
        </authorList>
    </citation>
    <scope>NUCLEOTIDE SEQUENCE [LARGE SCALE GENOMIC DNA]</scope>
    <source>
        <strain evidence="13 14">C-27</strain>
    </source>
</reference>
<dbReference type="EC" id="7.1.1.-" evidence="12"/>
<keyword evidence="7 12" id="KW-1278">Translocase</keyword>
<evidence type="ECO:0000256" key="12">
    <source>
        <dbReference type="HAMAP-Rule" id="MF_01456"/>
    </source>
</evidence>
<dbReference type="AlphaFoldDB" id="A0A0E2Z5E9"/>
<evidence type="ECO:0000313" key="14">
    <source>
        <dbReference type="Proteomes" id="UP000028839"/>
    </source>
</evidence>
<dbReference type="OrthoDB" id="9810120at2"/>
<evidence type="ECO:0000256" key="11">
    <source>
        <dbReference type="ARBA" id="ARBA00023136"/>
    </source>
</evidence>
<protein>
    <recommendedName>
        <fullName evidence="12">NADH-quinone oxidoreductase subunit K</fullName>
        <ecNumber evidence="12">7.1.1.-</ecNumber>
    </recommendedName>
    <alternativeName>
        <fullName evidence="12">NADH dehydrogenase I subunit K</fullName>
    </alternativeName>
    <alternativeName>
        <fullName evidence="12">NDH-1 subunit K</fullName>
    </alternativeName>
</protein>
<dbReference type="PANTHER" id="PTHR11434">
    <property type="entry name" value="NADH-UBIQUINONE OXIDOREDUCTASE SUBUNIT ND4L"/>
    <property type="match status" value="1"/>
</dbReference>
<accession>A0A0E2Z5E9</accession>
<feature type="transmembrane region" description="Helical" evidence="12">
    <location>
        <begin position="6"/>
        <end position="25"/>
    </location>
</feature>
<evidence type="ECO:0000256" key="1">
    <source>
        <dbReference type="ARBA" id="ARBA00002378"/>
    </source>
</evidence>
<comment type="caution">
    <text evidence="13">The sequence shown here is derived from an EMBL/GenBank/DDBJ whole genome shotgun (WGS) entry which is preliminary data.</text>
</comment>
<evidence type="ECO:0000256" key="4">
    <source>
        <dbReference type="ARBA" id="ARBA00022448"/>
    </source>
</evidence>
<keyword evidence="9 12" id="KW-0520">NAD</keyword>
<keyword evidence="4 12" id="KW-0813">Transport</keyword>
<comment type="catalytic activity">
    <reaction evidence="12">
        <text>a quinone + NADH + 5 H(+)(in) = a quinol + NAD(+) + 4 H(+)(out)</text>
        <dbReference type="Rhea" id="RHEA:57888"/>
        <dbReference type="ChEBI" id="CHEBI:15378"/>
        <dbReference type="ChEBI" id="CHEBI:24646"/>
        <dbReference type="ChEBI" id="CHEBI:57540"/>
        <dbReference type="ChEBI" id="CHEBI:57945"/>
        <dbReference type="ChEBI" id="CHEBI:132124"/>
    </reaction>
</comment>
<evidence type="ECO:0000256" key="9">
    <source>
        <dbReference type="ARBA" id="ARBA00023027"/>
    </source>
</evidence>
<dbReference type="GO" id="GO:0030964">
    <property type="term" value="C:NADH dehydrogenase complex"/>
    <property type="evidence" value="ECO:0007669"/>
    <property type="project" value="TreeGrafter"/>
</dbReference>
<dbReference type="PANTHER" id="PTHR11434:SF16">
    <property type="entry name" value="NADH-UBIQUINONE OXIDOREDUCTASE CHAIN 4L"/>
    <property type="match status" value="1"/>
</dbReference>
<dbReference type="EMBL" id="JPGN01000016">
    <property type="protein sequence ID" value="KFI20576.1"/>
    <property type="molecule type" value="Genomic_DNA"/>
</dbReference>
<keyword evidence="5 12" id="KW-0812">Transmembrane</keyword>
<evidence type="ECO:0000256" key="3">
    <source>
        <dbReference type="ARBA" id="ARBA00010519"/>
    </source>
</evidence>
<dbReference type="NCBIfam" id="NF004320">
    <property type="entry name" value="PRK05715.1-2"/>
    <property type="match status" value="1"/>
</dbReference>
<dbReference type="InterPro" id="IPR001133">
    <property type="entry name" value="NADH_UbQ_OxRdtase_chain4L/K"/>
</dbReference>
<evidence type="ECO:0000256" key="5">
    <source>
        <dbReference type="ARBA" id="ARBA00022692"/>
    </source>
</evidence>
<feature type="transmembrane region" description="Helical" evidence="12">
    <location>
        <begin position="64"/>
        <end position="88"/>
    </location>
</feature>
<evidence type="ECO:0000256" key="7">
    <source>
        <dbReference type="ARBA" id="ARBA00022967"/>
    </source>
</evidence>
<dbReference type="GO" id="GO:0042773">
    <property type="term" value="P:ATP synthesis coupled electron transport"/>
    <property type="evidence" value="ECO:0007669"/>
    <property type="project" value="InterPro"/>
</dbReference>
<evidence type="ECO:0000256" key="10">
    <source>
        <dbReference type="ARBA" id="ARBA00023075"/>
    </source>
</evidence>
<keyword evidence="11 12" id="KW-0472">Membrane</keyword>
<keyword evidence="8 12" id="KW-1133">Transmembrane helix</keyword>
<comment type="function">
    <text evidence="1 12">NDH-1 shuttles electrons from NADH, via FMN and iron-sulfur (Fe-S) centers, to quinones in the respiratory chain. The immediate electron acceptor for the enzyme in this species is believed to be ubiquinone. Couples the redox reaction to proton translocation (for every two electrons transferred, four hydrogen ions are translocated across the cytoplasmic membrane), and thus conserves the redox energy in a proton gradient.</text>
</comment>
<comment type="subcellular location">
    <subcellularLocation>
        <location evidence="12">Cell membrane</location>
        <topology evidence="12">Multi-pass membrane protein</topology>
    </subcellularLocation>
    <subcellularLocation>
        <location evidence="2">Membrane</location>
        <topology evidence="2">Multi-pass membrane protein</topology>
    </subcellularLocation>
</comment>
<evidence type="ECO:0000256" key="2">
    <source>
        <dbReference type="ARBA" id="ARBA00004141"/>
    </source>
</evidence>
<proteinExistence type="inferred from homology"/>
<dbReference type="InterPro" id="IPR039428">
    <property type="entry name" value="NUOK/Mnh_C1-like"/>
</dbReference>
<dbReference type="Pfam" id="PF00420">
    <property type="entry name" value="Oxidored_q2"/>
    <property type="match status" value="1"/>
</dbReference>
<keyword evidence="6 12" id="KW-0874">Quinone</keyword>
<feature type="transmembrane region" description="Helical" evidence="12">
    <location>
        <begin position="32"/>
        <end position="52"/>
    </location>
</feature>
<dbReference type="GO" id="GO:0050136">
    <property type="term" value="F:NADH dehydrogenase (quinone) (non-electrogenic) activity"/>
    <property type="evidence" value="ECO:0007669"/>
    <property type="project" value="UniProtKB-UniRule"/>
</dbReference>
<evidence type="ECO:0000313" key="13">
    <source>
        <dbReference type="EMBL" id="KFI20576.1"/>
    </source>
</evidence>
<dbReference type="HOGENOM" id="CLU_144724_1_1_6"/>
<gene>
    <name evidence="12" type="primary">nuoK</name>
    <name evidence="13" type="ORF">IB75_02475</name>
</gene>
<comment type="subunit">
    <text evidence="12">NDH-1 is composed of 14 different subunits. Subunits NuoA, H, J, K, L, M, N constitute the membrane sector of the complex.</text>
</comment>
<dbReference type="HAMAP" id="MF_01456">
    <property type="entry name" value="NDH1_NuoK"/>
    <property type="match status" value="1"/>
</dbReference>
<dbReference type="Gene3D" id="1.10.287.3510">
    <property type="match status" value="1"/>
</dbReference>
<keyword evidence="10 12" id="KW-0830">Ubiquinone</keyword>
<comment type="similarity">
    <text evidence="3 12">Belongs to the complex I subunit 4L family.</text>
</comment>
<dbReference type="GO" id="GO:0048038">
    <property type="term" value="F:quinone binding"/>
    <property type="evidence" value="ECO:0007669"/>
    <property type="project" value="UniProtKB-KW"/>
</dbReference>
<dbReference type="GO" id="GO:0005886">
    <property type="term" value="C:plasma membrane"/>
    <property type="evidence" value="ECO:0007669"/>
    <property type="project" value="UniProtKB-SubCell"/>
</dbReference>
<sequence>MIAIPLTAFLLVAAVLFAIGLYAVIAQRTAVMVLMGIELLLNATGLNLVAFWRFTAPQDYSGQIFVIIIVTIGAIEMAIGLAIMMLLYRRHQTVQVDKYKELKG</sequence>
<keyword evidence="12" id="KW-1003">Cell membrane</keyword>
<evidence type="ECO:0000256" key="8">
    <source>
        <dbReference type="ARBA" id="ARBA00022989"/>
    </source>
</evidence>
<dbReference type="FunFam" id="1.10.287.3510:FF:000001">
    <property type="entry name" value="NADH-quinone oxidoreductase subunit K"/>
    <property type="match status" value="1"/>
</dbReference>
<dbReference type="Proteomes" id="UP000028839">
    <property type="component" value="Unassembled WGS sequence"/>
</dbReference>